<reference evidence="4" key="1">
    <citation type="submission" date="2025-08" db="UniProtKB">
        <authorList>
            <consortium name="RefSeq"/>
        </authorList>
    </citation>
    <scope>IDENTIFICATION</scope>
</reference>
<keyword evidence="3" id="KW-1185">Reference proteome</keyword>
<dbReference type="RefSeq" id="XP_014666528.1">
    <property type="nucleotide sequence ID" value="XM_014811042.1"/>
</dbReference>
<keyword evidence="2" id="KW-0520">NAD</keyword>
<proteinExistence type="inferred from homology"/>
<dbReference type="InterPro" id="IPR029035">
    <property type="entry name" value="DHS-like_NAD/FAD-binding_dom"/>
</dbReference>
<evidence type="ECO:0000313" key="3">
    <source>
        <dbReference type="Proteomes" id="UP000695022"/>
    </source>
</evidence>
<dbReference type="PANTHER" id="PTHR11703:SF0">
    <property type="entry name" value="DEOXYHYPUSINE SYNTHASE"/>
    <property type="match status" value="1"/>
</dbReference>
<dbReference type="Proteomes" id="UP000695022">
    <property type="component" value="Unplaced"/>
</dbReference>
<dbReference type="PANTHER" id="PTHR11703">
    <property type="entry name" value="DEOXYHYPUSINE SYNTHASE"/>
    <property type="match status" value="1"/>
</dbReference>
<dbReference type="GeneID" id="106808353"/>
<dbReference type="InterPro" id="IPR036982">
    <property type="entry name" value="Deoxyhypusine_synthase_sf"/>
</dbReference>
<dbReference type="SUPFAM" id="SSF52467">
    <property type="entry name" value="DHS-like NAD/FAD-binding domain"/>
    <property type="match status" value="1"/>
</dbReference>
<protein>
    <submittedName>
        <fullName evidence="4">Deoxyhypusine synthase-like</fullName>
    </submittedName>
</protein>
<dbReference type="Pfam" id="PF01916">
    <property type="entry name" value="DS"/>
    <property type="match status" value="1"/>
</dbReference>
<dbReference type="NCBIfam" id="TIGR00321">
    <property type="entry name" value="dhys"/>
    <property type="match status" value="1"/>
</dbReference>
<accession>A0ABM1E2V7</accession>
<evidence type="ECO:0000256" key="1">
    <source>
        <dbReference type="ARBA" id="ARBA00009892"/>
    </source>
</evidence>
<organism evidence="3 4">
    <name type="scientific">Priapulus caudatus</name>
    <name type="common">Priapulid worm</name>
    <dbReference type="NCBI Taxonomy" id="37621"/>
    <lineage>
        <taxon>Eukaryota</taxon>
        <taxon>Metazoa</taxon>
        <taxon>Ecdysozoa</taxon>
        <taxon>Scalidophora</taxon>
        <taxon>Priapulida</taxon>
        <taxon>Priapulimorpha</taxon>
        <taxon>Priapulimorphida</taxon>
        <taxon>Priapulidae</taxon>
        <taxon>Priapulus</taxon>
    </lineage>
</organism>
<dbReference type="Gene3D" id="3.40.910.10">
    <property type="entry name" value="Deoxyhypusine synthase"/>
    <property type="match status" value="1"/>
</dbReference>
<evidence type="ECO:0000313" key="4">
    <source>
        <dbReference type="RefSeq" id="XP_014666528.1"/>
    </source>
</evidence>
<dbReference type="InterPro" id="IPR002773">
    <property type="entry name" value="Deoxyhypusine_synthase"/>
</dbReference>
<evidence type="ECO:0000256" key="2">
    <source>
        <dbReference type="ARBA" id="ARBA00023027"/>
    </source>
</evidence>
<sequence>MDIPPCIAQQAVLVKSEAMPSNAQVVRGYDFSNGVDYHALLQSYLTVGFQATNFGLAVEEINKMIAKKNEPLPLDRKEDIYKLNPTGCKPTNCTIFLGYTSNLISAGTRENIKFLVENNMVDCIVTTAGGVEEDFVKCLAPTYIGDFALKGKELRKKGINRIGNLLSPNDNYCLFEDWLMPILDQMVIEQKEQGVRWTPSKMIARLGKEIDNTDSVYYWAYKNNIPVYSPALTDGSLGDMLYFHSYKHPGLILDIVEDIRLLNNQAVYAINTGMIILGGGLVKHHIANANLMRNGADFSVYINTAQESDGSDSGARPDEAVSWGKIKPTATPVKVFAEVTLVLPLIIAETFARHHFAKEKDSQKS</sequence>
<comment type="similarity">
    <text evidence="1">Belongs to the deoxyhypusine synthase family.</text>
</comment>
<gene>
    <name evidence="4" type="primary">LOC106808353</name>
</gene>
<name>A0ABM1E2V7_PRICU</name>